<keyword evidence="1" id="KW-1133">Transmembrane helix</keyword>
<gene>
    <name evidence="3" type="ORF">P4447_00325</name>
</gene>
<dbReference type="RefSeq" id="WP_327965828.1">
    <property type="nucleotide sequence ID" value="NZ_JARMQG010000003.1"/>
</dbReference>
<dbReference type="PANTHER" id="PTHR30336">
    <property type="entry name" value="INNER MEMBRANE PROTEIN, PROBABLE PERMEASE"/>
    <property type="match status" value="1"/>
</dbReference>
<dbReference type="PANTHER" id="PTHR30336:SF20">
    <property type="entry name" value="DUF218 DOMAIN-CONTAINING PROTEIN"/>
    <property type="match status" value="1"/>
</dbReference>
<dbReference type="Pfam" id="PF02698">
    <property type="entry name" value="DUF218"/>
    <property type="match status" value="1"/>
</dbReference>
<organism evidence="3 4">
    <name type="scientific">Bacillus xiapuensis</name>
    <dbReference type="NCBI Taxonomy" id="2014075"/>
    <lineage>
        <taxon>Bacteria</taxon>
        <taxon>Bacillati</taxon>
        <taxon>Bacillota</taxon>
        <taxon>Bacilli</taxon>
        <taxon>Bacillales</taxon>
        <taxon>Bacillaceae</taxon>
        <taxon>Bacillus</taxon>
    </lineage>
</organism>
<evidence type="ECO:0000313" key="3">
    <source>
        <dbReference type="EMBL" id="MED3561005.1"/>
    </source>
</evidence>
<dbReference type="EMBL" id="JARMQG010000003">
    <property type="protein sequence ID" value="MED3561005.1"/>
    <property type="molecule type" value="Genomic_DNA"/>
</dbReference>
<feature type="domain" description="DUF218" evidence="2">
    <location>
        <begin position="37"/>
        <end position="181"/>
    </location>
</feature>
<keyword evidence="1" id="KW-0812">Transmembrane</keyword>
<protein>
    <submittedName>
        <fullName evidence="3">YdcF family protein</fullName>
    </submittedName>
</protein>
<dbReference type="CDD" id="cd06259">
    <property type="entry name" value="YdcF-like"/>
    <property type="match status" value="1"/>
</dbReference>
<dbReference type="InterPro" id="IPR051599">
    <property type="entry name" value="Cell_Envelope_Assoc"/>
</dbReference>
<feature type="transmembrane region" description="Helical" evidence="1">
    <location>
        <begin position="7"/>
        <end position="28"/>
    </location>
</feature>
<evidence type="ECO:0000313" key="4">
    <source>
        <dbReference type="Proteomes" id="UP001330749"/>
    </source>
</evidence>
<accession>A0ABU6N8K7</accession>
<dbReference type="InterPro" id="IPR014729">
    <property type="entry name" value="Rossmann-like_a/b/a_fold"/>
</dbReference>
<dbReference type="InterPro" id="IPR003848">
    <property type="entry name" value="DUF218"/>
</dbReference>
<evidence type="ECO:0000259" key="2">
    <source>
        <dbReference type="Pfam" id="PF02698"/>
    </source>
</evidence>
<comment type="caution">
    <text evidence="3">The sequence shown here is derived from an EMBL/GenBank/DDBJ whole genome shotgun (WGS) entry which is preliminary data.</text>
</comment>
<dbReference type="Gene3D" id="3.40.50.620">
    <property type="entry name" value="HUPs"/>
    <property type="match status" value="1"/>
</dbReference>
<dbReference type="Proteomes" id="UP001330749">
    <property type="component" value="Unassembled WGS sequence"/>
</dbReference>
<keyword evidence="4" id="KW-1185">Reference proteome</keyword>
<name>A0ABU6N8K7_9BACI</name>
<sequence>MLKRKGIILIIVLMVVAVCFINAGRFLVYDDVIHKSDAIIVLSGDRGERVERAAELYQKGYAKYFVISGGIVYHDVTMAQLMKEHAIQLGIPEKAIIMEDRADSTYENAYFTKKVIKSYPIHSAIVISSNYHMKRVKMIFDREFKDTGLKLFYTGAKDQYFSKTRWWSNNKSIMITITEYIKMVGYALGKNY</sequence>
<evidence type="ECO:0000256" key="1">
    <source>
        <dbReference type="SAM" id="Phobius"/>
    </source>
</evidence>
<keyword evidence="1" id="KW-0472">Membrane</keyword>
<reference evidence="3 4" key="1">
    <citation type="submission" date="2023-03" db="EMBL/GenBank/DDBJ databases">
        <title>Bacillus Genome Sequencing.</title>
        <authorList>
            <person name="Dunlap C."/>
        </authorList>
    </citation>
    <scope>NUCLEOTIDE SEQUENCE [LARGE SCALE GENOMIC DNA]</scope>
    <source>
        <strain evidence="3 4">B-14544</strain>
    </source>
</reference>
<proteinExistence type="predicted"/>